<evidence type="ECO:0000259" key="13">
    <source>
        <dbReference type="Pfam" id="PF23259"/>
    </source>
</evidence>
<feature type="transmembrane region" description="Helical" evidence="10">
    <location>
        <begin position="308"/>
        <end position="327"/>
    </location>
</feature>
<evidence type="ECO:0000256" key="7">
    <source>
        <dbReference type="ARBA" id="ARBA00023065"/>
    </source>
</evidence>
<dbReference type="InterPro" id="IPR038770">
    <property type="entry name" value="Na+/solute_symporter_sf"/>
</dbReference>
<dbReference type="OrthoDB" id="754456at2759"/>
<feature type="transmembrane region" description="Helical" evidence="10">
    <location>
        <begin position="256"/>
        <end position="276"/>
    </location>
</feature>
<dbReference type="Proteomes" id="UP000436088">
    <property type="component" value="Unassembled WGS sequence"/>
</dbReference>
<sequence>MSPAITDDTTPNNTNNPCIKFVVANINVSEKFIALIATYALSRIVHYLLRPLSQPYITSDITIGLVLTSLPRVRDSFTTPFNLAVENAVDFGMICYAFVLGLEMDPYVIFKPPTRQAMVAYAGMLCTFIMASTVTPWLNYLKETRAVSSTLSLSICLSGNGSHILTRLMTKLKVGKSDIGKLSISAGVHSDMITMLLLAIGFVFFPAENIVNIRDEVKMIKMGVALVIQTIVAANVSPIFINWINNENPEGKPLKGSHLVLSMAFMASICSWAPWFGYNSVMSAFMGGLFLPSEGRISKWAISKLNNLLSILFYPLFFFWVGLRLDISRFEAGIVGTWVRLLCLVVIATIGKVGGTLLCGLTLGYHRPEMVAVGLLLTAKGHFHVYLAVDALRRGRIDVTTCTLMIILVFLSVVHTPIVVKHIIERARKRVPIQRMALQWLDPSSELRILLCLHGPHNLDSAISLMEISRGRSDPGLFVHVTDMIELTEQIAAAMAPGEGMDNITITDTSITEMRDQITHAFQTYINENGGSGGIKMSRVLALSTFNSMPQDICALAEDLMVSLILLPFHKRLNENGMLDEGHPGFRYVNRKLLRNAPCSTGILVDRGFCFTSKFPRSSAPKVAVLFIGGKDDREALAFAGRVARHPGVKLTVIRFLVDKNSEHAPRRVNNRVSAADQEEEMKLDDECFAQFYEKHVAGSEVAYMEKHLANSSETYTNLTSLEGQYSLIIVGRGGRANTVLTQGLNDWQQCPELGPVGDVLSGSSSASGTSILIIQLHNIKAQLDGLSEEFSIM</sequence>
<evidence type="ECO:0000256" key="2">
    <source>
        <dbReference type="ARBA" id="ARBA00022448"/>
    </source>
</evidence>
<feature type="domain" description="Cation/H+ exchanger transmembrane" evidence="11">
    <location>
        <begin position="40"/>
        <end position="423"/>
    </location>
</feature>
<feature type="transmembrane region" description="Helical" evidence="10">
    <location>
        <begin position="339"/>
        <end position="364"/>
    </location>
</feature>
<keyword evidence="5" id="KW-0630">Potassium</keyword>
<dbReference type="GO" id="GO:0015297">
    <property type="term" value="F:antiporter activity"/>
    <property type="evidence" value="ECO:0007669"/>
    <property type="project" value="InterPro"/>
</dbReference>
<dbReference type="InterPro" id="IPR057290">
    <property type="entry name" value="CHX17_C"/>
</dbReference>
<dbReference type="PANTHER" id="PTHR32468">
    <property type="entry name" value="CATION/H + ANTIPORTER"/>
    <property type="match status" value="1"/>
</dbReference>
<evidence type="ECO:0000313" key="15">
    <source>
        <dbReference type="Proteomes" id="UP000436088"/>
    </source>
</evidence>
<dbReference type="Pfam" id="PF23259">
    <property type="entry name" value="CHX17_C"/>
    <property type="match status" value="1"/>
</dbReference>
<evidence type="ECO:0000256" key="5">
    <source>
        <dbReference type="ARBA" id="ARBA00022958"/>
    </source>
</evidence>
<keyword evidence="6 10" id="KW-1133">Transmembrane helix</keyword>
<reference evidence="14" key="1">
    <citation type="submission" date="2019-09" db="EMBL/GenBank/DDBJ databases">
        <title>Draft genome information of white flower Hibiscus syriacus.</title>
        <authorList>
            <person name="Kim Y.-M."/>
        </authorList>
    </citation>
    <scope>NUCLEOTIDE SEQUENCE [LARGE SCALE GENOMIC DNA]</scope>
    <source>
        <strain evidence="14">YM2019G1</strain>
    </source>
</reference>
<dbReference type="EMBL" id="VEPZ02001589">
    <property type="protein sequence ID" value="KAE8666958.1"/>
    <property type="molecule type" value="Genomic_DNA"/>
</dbReference>
<dbReference type="PANTHER" id="PTHR32468:SF145">
    <property type="entry name" value="CATION_H(+) ANTIPORTER 28"/>
    <property type="match status" value="1"/>
</dbReference>
<dbReference type="AlphaFoldDB" id="A0A6A2WYQ0"/>
<dbReference type="InterPro" id="IPR057291">
    <property type="entry name" value="CHX17_2nd"/>
</dbReference>
<keyword evidence="8 10" id="KW-0472">Membrane</keyword>
<keyword evidence="4 10" id="KW-0812">Transmembrane</keyword>
<accession>A0A6A2WYQ0</accession>
<dbReference type="Gene3D" id="1.20.1530.20">
    <property type="match status" value="1"/>
</dbReference>
<proteinExistence type="inferred from homology"/>
<evidence type="ECO:0000313" key="14">
    <source>
        <dbReference type="EMBL" id="KAE8666958.1"/>
    </source>
</evidence>
<keyword evidence="15" id="KW-1185">Reference proteome</keyword>
<dbReference type="GO" id="GO:0016020">
    <property type="term" value="C:membrane"/>
    <property type="evidence" value="ECO:0007669"/>
    <property type="project" value="UniProtKB-SubCell"/>
</dbReference>
<dbReference type="GO" id="GO:1902600">
    <property type="term" value="P:proton transmembrane transport"/>
    <property type="evidence" value="ECO:0007669"/>
    <property type="project" value="InterPro"/>
</dbReference>
<feature type="transmembrane region" description="Helical" evidence="10">
    <location>
        <begin position="370"/>
        <end position="389"/>
    </location>
</feature>
<keyword evidence="2" id="KW-0813">Transport</keyword>
<protein>
    <submittedName>
        <fullName evidence="14">Cation/H(+) antiporter 28</fullName>
    </submittedName>
</protein>
<keyword evidence="3" id="KW-0633">Potassium transport</keyword>
<dbReference type="Pfam" id="PF23256">
    <property type="entry name" value="CHX17_2nd"/>
    <property type="match status" value="1"/>
</dbReference>
<evidence type="ECO:0000259" key="11">
    <source>
        <dbReference type="Pfam" id="PF00999"/>
    </source>
</evidence>
<evidence type="ECO:0000256" key="9">
    <source>
        <dbReference type="ARBA" id="ARBA00038341"/>
    </source>
</evidence>
<dbReference type="InterPro" id="IPR006153">
    <property type="entry name" value="Cation/H_exchanger_TM"/>
</dbReference>
<evidence type="ECO:0000256" key="10">
    <source>
        <dbReference type="SAM" id="Phobius"/>
    </source>
</evidence>
<comment type="similarity">
    <text evidence="9">Belongs to the monovalent cation:proton antiporter 2 (CPA2) transporter (TC 2.A.37) family. CHX (TC 2.A.37.4) subfamily.</text>
</comment>
<dbReference type="InterPro" id="IPR050794">
    <property type="entry name" value="CPA2_transporter"/>
</dbReference>
<dbReference type="GO" id="GO:0012505">
    <property type="term" value="C:endomembrane system"/>
    <property type="evidence" value="ECO:0007669"/>
    <property type="project" value="TreeGrafter"/>
</dbReference>
<dbReference type="Gene3D" id="3.40.50.12370">
    <property type="match status" value="1"/>
</dbReference>
<feature type="transmembrane region" description="Helical" evidence="10">
    <location>
        <begin position="219"/>
        <end position="244"/>
    </location>
</feature>
<evidence type="ECO:0000256" key="4">
    <source>
        <dbReference type="ARBA" id="ARBA00022692"/>
    </source>
</evidence>
<evidence type="ECO:0000259" key="12">
    <source>
        <dbReference type="Pfam" id="PF23256"/>
    </source>
</evidence>
<evidence type="ECO:0000256" key="3">
    <source>
        <dbReference type="ARBA" id="ARBA00022538"/>
    </source>
</evidence>
<gene>
    <name evidence="14" type="ORF">F3Y22_tig00112471pilonHSYRG00081</name>
</gene>
<feature type="transmembrane region" description="Helical" evidence="10">
    <location>
        <begin position="119"/>
        <end position="140"/>
    </location>
</feature>
<dbReference type="Pfam" id="PF00999">
    <property type="entry name" value="Na_H_Exchanger"/>
    <property type="match status" value="1"/>
</dbReference>
<feature type="transmembrane region" description="Helical" evidence="10">
    <location>
        <begin position="186"/>
        <end position="207"/>
    </location>
</feature>
<evidence type="ECO:0000256" key="1">
    <source>
        <dbReference type="ARBA" id="ARBA00004141"/>
    </source>
</evidence>
<evidence type="ECO:0000256" key="8">
    <source>
        <dbReference type="ARBA" id="ARBA00023136"/>
    </source>
</evidence>
<keyword evidence="7" id="KW-0406">Ion transport</keyword>
<evidence type="ECO:0000256" key="6">
    <source>
        <dbReference type="ARBA" id="ARBA00022989"/>
    </source>
</evidence>
<feature type="domain" description="Cation/H(+) antiporter central" evidence="12">
    <location>
        <begin position="534"/>
        <end position="610"/>
    </location>
</feature>
<feature type="transmembrane region" description="Helical" evidence="10">
    <location>
        <begin position="401"/>
        <end position="420"/>
    </location>
</feature>
<organism evidence="14 15">
    <name type="scientific">Hibiscus syriacus</name>
    <name type="common">Rose of Sharon</name>
    <dbReference type="NCBI Taxonomy" id="106335"/>
    <lineage>
        <taxon>Eukaryota</taxon>
        <taxon>Viridiplantae</taxon>
        <taxon>Streptophyta</taxon>
        <taxon>Embryophyta</taxon>
        <taxon>Tracheophyta</taxon>
        <taxon>Spermatophyta</taxon>
        <taxon>Magnoliopsida</taxon>
        <taxon>eudicotyledons</taxon>
        <taxon>Gunneridae</taxon>
        <taxon>Pentapetalae</taxon>
        <taxon>rosids</taxon>
        <taxon>malvids</taxon>
        <taxon>Malvales</taxon>
        <taxon>Malvaceae</taxon>
        <taxon>Malvoideae</taxon>
        <taxon>Hibiscus</taxon>
    </lineage>
</organism>
<dbReference type="GO" id="GO:0006813">
    <property type="term" value="P:potassium ion transport"/>
    <property type="evidence" value="ECO:0007669"/>
    <property type="project" value="UniProtKB-KW"/>
</dbReference>
<comment type="subcellular location">
    <subcellularLocation>
        <location evidence="1">Membrane</location>
        <topology evidence="1">Multi-pass membrane protein</topology>
    </subcellularLocation>
</comment>
<dbReference type="GO" id="GO:0006885">
    <property type="term" value="P:regulation of pH"/>
    <property type="evidence" value="ECO:0007669"/>
    <property type="project" value="TreeGrafter"/>
</dbReference>
<feature type="domain" description="Cation/H(+) antiporter C-terminal" evidence="13">
    <location>
        <begin position="623"/>
        <end position="778"/>
    </location>
</feature>
<comment type="caution">
    <text evidence="14">The sequence shown here is derived from an EMBL/GenBank/DDBJ whole genome shotgun (WGS) entry which is preliminary data.</text>
</comment>
<name>A0A6A2WYQ0_HIBSY</name>